<dbReference type="Proteomes" id="UP000143471">
    <property type="component" value="Genome"/>
</dbReference>
<evidence type="ECO:0000256" key="15">
    <source>
        <dbReference type="ARBA" id="ARBA00023200"/>
    </source>
</evidence>
<dbReference type="Gene3D" id="1.20.120.1860">
    <property type="entry name" value="Small t-antigen, unique domain"/>
    <property type="match status" value="1"/>
</dbReference>
<dbReference type="InterPro" id="IPR001623">
    <property type="entry name" value="DnaJ_domain"/>
</dbReference>
<dbReference type="GO" id="GO:0042025">
    <property type="term" value="C:host cell nucleus"/>
    <property type="evidence" value="ECO:0007669"/>
    <property type="project" value="UniProtKB-SubCell"/>
</dbReference>
<evidence type="ECO:0000313" key="22">
    <source>
        <dbReference type="Proteomes" id="UP000097072"/>
    </source>
</evidence>
<keyword evidence="11" id="KW-0007">Acetylation</keyword>
<evidence type="ECO:0000256" key="5">
    <source>
        <dbReference type="ARBA" id="ARBA00022553"/>
    </source>
</evidence>
<evidence type="ECO:0000256" key="4">
    <source>
        <dbReference type="ARBA" id="ARBA00022518"/>
    </source>
</evidence>
<dbReference type="Pfam" id="PF02380">
    <property type="entry name" value="Papo_T_antigen"/>
    <property type="match status" value="1"/>
</dbReference>
<dbReference type="KEGG" id="vg:26101515"/>
<dbReference type="InterPro" id="IPR036869">
    <property type="entry name" value="J_dom_sf"/>
</dbReference>
<comment type="subcellular location">
    <subcellularLocation>
        <location evidence="2">Host cytoplasm</location>
    </subcellularLocation>
    <subcellularLocation>
        <location evidence="1">Host nucleus</location>
    </subcellularLocation>
</comment>
<evidence type="ECO:0000256" key="7">
    <source>
        <dbReference type="ARBA" id="ARBA00022581"/>
    </source>
</evidence>
<name>A0A0P0HQE5_9POLY</name>
<dbReference type="Proteomes" id="UP000151296">
    <property type="component" value="Segment"/>
</dbReference>
<dbReference type="SUPFAM" id="SSF46565">
    <property type="entry name" value="Chaperone J-domain"/>
    <property type="match status" value="1"/>
</dbReference>
<dbReference type="GO" id="GO:0030430">
    <property type="term" value="C:host cell cytoplasm"/>
    <property type="evidence" value="ECO:0007669"/>
    <property type="project" value="UniProtKB-SubCell"/>
</dbReference>
<dbReference type="EMBL" id="KR612371">
    <property type="protein sequence ID" value="ALJ83719.1"/>
    <property type="molecule type" value="Genomic_DNA"/>
</dbReference>
<dbReference type="OrthoDB" id="14669at10239"/>
<evidence type="ECO:0000256" key="2">
    <source>
        <dbReference type="ARBA" id="ARBA00004192"/>
    </source>
</evidence>
<protein>
    <recommendedName>
        <fullName evidence="3">Small t antigen</fullName>
    </recommendedName>
</protein>
<evidence type="ECO:0000256" key="16">
    <source>
        <dbReference type="SAM" id="Coils"/>
    </source>
</evidence>
<keyword evidence="16" id="KW-0175">Coiled coil</keyword>
<keyword evidence="14" id="KW-0804">Transcription</keyword>
<feature type="domain" description="J" evidence="17">
    <location>
        <begin position="12"/>
        <end position="67"/>
    </location>
</feature>
<keyword evidence="7" id="KW-0945">Host-virus interaction</keyword>
<keyword evidence="4" id="KW-0244">Early protein</keyword>
<keyword evidence="12" id="KW-0805">Transcription regulation</keyword>
<feature type="coiled-coil region" evidence="16">
    <location>
        <begin position="48"/>
        <end position="75"/>
    </location>
</feature>
<evidence type="ECO:0000256" key="12">
    <source>
        <dbReference type="ARBA" id="ARBA00023015"/>
    </source>
</evidence>
<dbReference type="Proteomes" id="UP000160067">
    <property type="component" value="Genome"/>
</dbReference>
<evidence type="ECO:0000256" key="9">
    <source>
        <dbReference type="ARBA" id="ARBA00022771"/>
    </source>
</evidence>
<evidence type="ECO:0000256" key="6">
    <source>
        <dbReference type="ARBA" id="ARBA00022562"/>
    </source>
</evidence>
<dbReference type="SUPFAM" id="SSF161240">
    <property type="entry name" value="T-antigen specific domain-like"/>
    <property type="match status" value="1"/>
</dbReference>
<evidence type="ECO:0000256" key="14">
    <source>
        <dbReference type="ARBA" id="ARBA00023163"/>
    </source>
</evidence>
<dbReference type="InterPro" id="IPR036092">
    <property type="entry name" value="Papo_T_antigensf"/>
</dbReference>
<keyword evidence="24" id="KW-1185">Reference proteome</keyword>
<evidence type="ECO:0000259" key="17">
    <source>
        <dbReference type="PROSITE" id="PS50076"/>
    </source>
</evidence>
<dbReference type="GeneID" id="26101515"/>
<keyword evidence="9" id="KW-0863">Zinc-finger</keyword>
<dbReference type="EMBL" id="KR612369">
    <property type="protein sequence ID" value="ALJ83709.1"/>
    <property type="molecule type" value="Genomic_DNA"/>
</dbReference>
<evidence type="ECO:0000313" key="23">
    <source>
        <dbReference type="Proteomes" id="UP000143471"/>
    </source>
</evidence>
<organism evidence="21 23">
    <name type="scientific">Bank vole polyomavirus</name>
    <dbReference type="NCBI Taxonomy" id="1737522"/>
    <lineage>
        <taxon>Viruses</taxon>
        <taxon>Monodnaviria</taxon>
        <taxon>Shotokuvirae</taxon>
        <taxon>Cossaviricota</taxon>
        <taxon>Papovaviricetes</taxon>
        <taxon>Sepolyvirales</taxon>
        <taxon>Polyomaviridae</taxon>
        <taxon>Betapolyomavirus</taxon>
        <taxon>Betapolyomavirus myoglareolus</taxon>
    </lineage>
</organism>
<evidence type="ECO:0000313" key="18">
    <source>
        <dbReference type="EMBL" id="ALJ83704.1"/>
    </source>
</evidence>
<evidence type="ECO:0000256" key="10">
    <source>
        <dbReference type="ARBA" id="ARBA00022833"/>
    </source>
</evidence>
<evidence type="ECO:0000256" key="13">
    <source>
        <dbReference type="ARBA" id="ARBA00023159"/>
    </source>
</evidence>
<keyword evidence="6" id="KW-1048">Host nucleus</keyword>
<dbReference type="RefSeq" id="YP_009174983.1">
    <property type="nucleotide sequence ID" value="NC_028117.1"/>
</dbReference>
<evidence type="ECO:0000313" key="24">
    <source>
        <dbReference type="Proteomes" id="UP000151296"/>
    </source>
</evidence>
<evidence type="ECO:0000256" key="11">
    <source>
        <dbReference type="ARBA" id="ARBA00022990"/>
    </source>
</evidence>
<reference evidence="22 23" key="1">
    <citation type="journal article" date="2015" name="PLoS ONE">
        <title>Identification of Two Novel Members of the Tentative Genus Wukipolyomavirus in Wild Rodents.</title>
        <authorList>
            <person name="Nainys J."/>
            <person name="Timinskas A."/>
            <person name="Schneider J."/>
            <person name="Ulrich R.G."/>
            <person name="Gedvilaite A."/>
        </authorList>
    </citation>
    <scope>NUCLEOTIDE SEQUENCE [LARGE SCALE GENOMIC DNA]</scope>
    <source>
        <strain evidence="18">KS/14/281</strain>
        <strain evidence="19">KS/14/289</strain>
        <strain evidence="20">KS/14/336</strain>
        <strain evidence="21">KS13/0999</strain>
    </source>
</reference>
<sequence>MDRTLSRSEAKELMQLLDLDMCCWGNLPLMRKAYLNKCKEHHPDKGGNEELMKRLNSLYLQLEESVKRMQCLNEEDSMWSTTQVHQTQYACGDYYGINFMNRLCNAWDACLPHGLKHCNCISCYLKRNHAKRWKELRVPMTWIMCYCIDCYLDWFGFPLTYETFQWWGRILQWSKLCEVGLPGNFSICFLGSYIWYTRMGRVVGKLQQSLGRRTN</sequence>
<evidence type="ECO:0000313" key="20">
    <source>
        <dbReference type="EMBL" id="ALJ83719.1"/>
    </source>
</evidence>
<dbReference type="SMART" id="SM00271">
    <property type="entry name" value="DnaJ"/>
    <property type="match status" value="1"/>
</dbReference>
<accession>A0A0P0HQE5</accession>
<keyword evidence="13" id="KW-0010">Activator</keyword>
<dbReference type="EMBL" id="KR612372">
    <property type="protein sequence ID" value="ALJ83724.1"/>
    <property type="molecule type" value="Genomic_DNA"/>
</dbReference>
<keyword evidence="10" id="KW-0862">Zinc</keyword>
<dbReference type="PROSITE" id="PS50076">
    <property type="entry name" value="DNAJ_2"/>
    <property type="match status" value="1"/>
</dbReference>
<evidence type="ECO:0000256" key="1">
    <source>
        <dbReference type="ARBA" id="ARBA00004147"/>
    </source>
</evidence>
<evidence type="ECO:0000313" key="21">
    <source>
        <dbReference type="EMBL" id="ALJ83724.1"/>
    </source>
</evidence>
<dbReference type="Proteomes" id="UP000097072">
    <property type="component" value="Genome"/>
</dbReference>
<dbReference type="GO" id="GO:0008270">
    <property type="term" value="F:zinc ion binding"/>
    <property type="evidence" value="ECO:0007669"/>
    <property type="project" value="UniProtKB-KW"/>
</dbReference>
<keyword evidence="5" id="KW-0597">Phosphoprotein</keyword>
<keyword evidence="15" id="KW-1035">Host cytoplasm</keyword>
<proteinExistence type="predicted"/>
<keyword evidence="8" id="KW-0479">Metal-binding</keyword>
<evidence type="ECO:0000256" key="3">
    <source>
        <dbReference type="ARBA" id="ARBA00016539"/>
    </source>
</evidence>
<dbReference type="EMBL" id="KR612368">
    <property type="protein sequence ID" value="ALJ83704.1"/>
    <property type="molecule type" value="Genomic_DNA"/>
</dbReference>
<dbReference type="InterPro" id="IPR003354">
    <property type="entry name" value="Papo_T_antigen"/>
</dbReference>
<dbReference type="Gene3D" id="1.10.287.110">
    <property type="entry name" value="DnaJ domain"/>
    <property type="match status" value="1"/>
</dbReference>
<evidence type="ECO:0000313" key="19">
    <source>
        <dbReference type="EMBL" id="ALJ83709.1"/>
    </source>
</evidence>
<evidence type="ECO:0000256" key="8">
    <source>
        <dbReference type="ARBA" id="ARBA00022723"/>
    </source>
</evidence>